<dbReference type="EMBL" id="JAGKQM010000017">
    <property type="protein sequence ID" value="KAH0870895.1"/>
    <property type="molecule type" value="Genomic_DNA"/>
</dbReference>
<protein>
    <submittedName>
        <fullName evidence="3">Uncharacterized protein</fullName>
    </submittedName>
</protein>
<dbReference type="PANTHER" id="PTHR31360">
    <property type="match status" value="1"/>
</dbReference>
<dbReference type="Pfam" id="PF06884">
    <property type="entry name" value="DUF1264"/>
    <property type="match status" value="1"/>
</dbReference>
<evidence type="ECO:0000256" key="1">
    <source>
        <dbReference type="ARBA" id="ARBA00009740"/>
    </source>
</evidence>
<gene>
    <name evidence="3" type="ORF">HID58_077917</name>
</gene>
<dbReference type="Proteomes" id="UP000824890">
    <property type="component" value="Unassembled WGS sequence"/>
</dbReference>
<reference evidence="3 4" key="1">
    <citation type="submission" date="2021-05" db="EMBL/GenBank/DDBJ databases">
        <title>Genome Assembly of Synthetic Allotetraploid Brassica napus Reveals Homoeologous Exchanges between Subgenomes.</title>
        <authorList>
            <person name="Davis J.T."/>
        </authorList>
    </citation>
    <scope>NUCLEOTIDE SEQUENCE [LARGE SCALE GENOMIC DNA]</scope>
    <source>
        <strain evidence="4">cv. Da-Ae</strain>
        <tissue evidence="3">Seedling</tissue>
    </source>
</reference>
<proteinExistence type="inferred from homology"/>
<keyword evidence="4" id="KW-1185">Reference proteome</keyword>
<comment type="similarity">
    <text evidence="1">Belongs to the OBAP family.</text>
</comment>
<accession>A0ABQ7YRN9</accession>
<comment type="caution">
    <text evidence="3">The sequence shown here is derived from an EMBL/GenBank/DDBJ whole genome shotgun (WGS) entry which is preliminary data.</text>
</comment>
<dbReference type="InterPro" id="IPR010686">
    <property type="entry name" value="OBAP-like"/>
</dbReference>
<sequence>MASSDKAPVACPAGIGECKEPMGDPTKTTTAILEKGTAMMQSMKPIKQMSLHMDRIYSVREIQMALLVTPRIPELVAKPELKNLANSYGKFWCTWQFDRRKQLVITTRCTIINGVATRCESREDKTGTCEKESEEHGISTESLKPSREGICGPEKKNMVADYWVRFRKGFALDVVETDMKKTAPFPKMRHFHLRFVPIRLVEDYLDGPLLSLRFRRTIRPDIERIEKWVLRIAFDDEKNPYLPKSAARATVPGGPSVPCSTAKAVEWDAAWSQNLDLSGRAALGVHVAAYEEDKAEDTRPKKLQAEKTAEGIV</sequence>
<organism evidence="3 4">
    <name type="scientific">Brassica napus</name>
    <name type="common">Rape</name>
    <dbReference type="NCBI Taxonomy" id="3708"/>
    <lineage>
        <taxon>Eukaryota</taxon>
        <taxon>Viridiplantae</taxon>
        <taxon>Streptophyta</taxon>
        <taxon>Embryophyta</taxon>
        <taxon>Tracheophyta</taxon>
        <taxon>Spermatophyta</taxon>
        <taxon>Magnoliopsida</taxon>
        <taxon>eudicotyledons</taxon>
        <taxon>Gunneridae</taxon>
        <taxon>Pentapetalae</taxon>
        <taxon>rosids</taxon>
        <taxon>malvids</taxon>
        <taxon>Brassicales</taxon>
        <taxon>Brassicaceae</taxon>
        <taxon>Brassiceae</taxon>
        <taxon>Brassica</taxon>
    </lineage>
</organism>
<feature type="region of interest" description="Disordered" evidence="2">
    <location>
        <begin position="124"/>
        <end position="149"/>
    </location>
</feature>
<feature type="compositionally biased region" description="Basic and acidic residues" evidence="2">
    <location>
        <begin position="124"/>
        <end position="138"/>
    </location>
</feature>
<dbReference type="PANTHER" id="PTHR31360:SF14">
    <property type="entry name" value="OIL BODY-ASSOCIATED PROTEIN 2B"/>
    <property type="match status" value="1"/>
</dbReference>
<feature type="region of interest" description="Disordered" evidence="2">
    <location>
        <begin position="292"/>
        <end position="313"/>
    </location>
</feature>
<evidence type="ECO:0000313" key="3">
    <source>
        <dbReference type="EMBL" id="KAH0870895.1"/>
    </source>
</evidence>
<evidence type="ECO:0000256" key="2">
    <source>
        <dbReference type="SAM" id="MobiDB-lite"/>
    </source>
</evidence>
<evidence type="ECO:0000313" key="4">
    <source>
        <dbReference type="Proteomes" id="UP000824890"/>
    </source>
</evidence>
<name>A0ABQ7YRN9_BRANA</name>